<gene>
    <name evidence="2" type="ORF">FLP23_10155</name>
</gene>
<dbReference type="OrthoDB" id="3239945at2"/>
<feature type="domain" description="N-acetyltransferase" evidence="1">
    <location>
        <begin position="5"/>
        <end position="200"/>
    </location>
</feature>
<organism evidence="2 3">
    <name type="scientific">Protaetiibacter larvae</name>
    <dbReference type="NCBI Taxonomy" id="2592654"/>
    <lineage>
        <taxon>Bacteria</taxon>
        <taxon>Bacillati</taxon>
        <taxon>Actinomycetota</taxon>
        <taxon>Actinomycetes</taxon>
        <taxon>Micrococcales</taxon>
        <taxon>Microbacteriaceae</taxon>
        <taxon>Protaetiibacter</taxon>
    </lineage>
</organism>
<sequence length="200" mass="22068">MSGEIRVVPANQVSWDQLQTVFLQGGEAAACQCRWFRVTGREYSEMPREERAARLREEAACGHPDARTTSGIVAFIDDEPVGWCAVGPRTSYPRLATLRVPWTGRAEDRGDADVWAVVCFAVRAGFRRRGVSGALAAASVDFARERGARAIEGYPKQLAPGKEEVWGELFVGTPSIFAAAGFREVSHPTLRRSVMRRELD</sequence>
<dbReference type="PROSITE" id="PS51186">
    <property type="entry name" value="GNAT"/>
    <property type="match status" value="1"/>
</dbReference>
<accession>A0A5C1Y982</accession>
<dbReference type="EMBL" id="CP043504">
    <property type="protein sequence ID" value="QEO10336.1"/>
    <property type="molecule type" value="Genomic_DNA"/>
</dbReference>
<reference evidence="2 3" key="1">
    <citation type="submission" date="2019-09" db="EMBL/GenBank/DDBJ databases">
        <title>Genome sequencing of strain KACC 19322.</title>
        <authorList>
            <person name="Heo J."/>
            <person name="Kim S.-J."/>
            <person name="Kim J.-S."/>
            <person name="Hong S.-B."/>
            <person name="Kwon S.-W."/>
        </authorList>
    </citation>
    <scope>NUCLEOTIDE SEQUENCE [LARGE SCALE GENOMIC DNA]</scope>
    <source>
        <strain evidence="2 3">KACC 19322</strain>
    </source>
</reference>
<dbReference type="Gene3D" id="3.40.630.30">
    <property type="match status" value="1"/>
</dbReference>
<dbReference type="Proteomes" id="UP000322159">
    <property type="component" value="Chromosome"/>
</dbReference>
<dbReference type="SUPFAM" id="SSF55729">
    <property type="entry name" value="Acyl-CoA N-acyltransferases (Nat)"/>
    <property type="match status" value="1"/>
</dbReference>
<dbReference type="RefSeq" id="WP_149325753.1">
    <property type="nucleotide sequence ID" value="NZ_CP043504.1"/>
</dbReference>
<evidence type="ECO:0000313" key="2">
    <source>
        <dbReference type="EMBL" id="QEO10336.1"/>
    </source>
</evidence>
<dbReference type="InterPro" id="IPR016181">
    <property type="entry name" value="Acyl_CoA_acyltransferase"/>
</dbReference>
<evidence type="ECO:0000313" key="3">
    <source>
        <dbReference type="Proteomes" id="UP000322159"/>
    </source>
</evidence>
<evidence type="ECO:0000259" key="1">
    <source>
        <dbReference type="PROSITE" id="PS51186"/>
    </source>
</evidence>
<protein>
    <submittedName>
        <fullName evidence="2">GNAT family N-acetyltransferase</fullName>
    </submittedName>
</protein>
<keyword evidence="2" id="KW-0808">Transferase</keyword>
<dbReference type="GO" id="GO:0016747">
    <property type="term" value="F:acyltransferase activity, transferring groups other than amino-acyl groups"/>
    <property type="evidence" value="ECO:0007669"/>
    <property type="project" value="InterPro"/>
</dbReference>
<dbReference type="CDD" id="cd04301">
    <property type="entry name" value="NAT_SF"/>
    <property type="match status" value="1"/>
</dbReference>
<dbReference type="Pfam" id="PF00583">
    <property type="entry name" value="Acetyltransf_1"/>
    <property type="match status" value="1"/>
</dbReference>
<dbReference type="AlphaFoldDB" id="A0A5C1Y982"/>
<proteinExistence type="predicted"/>
<keyword evidence="3" id="KW-1185">Reference proteome</keyword>
<dbReference type="KEGG" id="lyk:FLP23_10155"/>
<name>A0A5C1Y982_9MICO</name>
<dbReference type="InterPro" id="IPR000182">
    <property type="entry name" value="GNAT_dom"/>
</dbReference>